<feature type="transmembrane region" description="Helical" evidence="1">
    <location>
        <begin position="23"/>
        <end position="48"/>
    </location>
</feature>
<sequence>MTNDASQTPDQGPVAPKAGRSPLWMRGLLLASLALNLGVAGVVAGGLLRHGGPEHGGPPRGRDFITPYTQAFSQDERRELGRKLFSSFEGRQGERPRPNPFSSYRGTLDLLRAEPFDSAAFAEVLTAQDARAAERQKVGQQVLVDYVSSMTPEARAAYADRLELELDELARRLPRKPPRD</sequence>
<evidence type="ECO:0000256" key="1">
    <source>
        <dbReference type="SAM" id="Phobius"/>
    </source>
</evidence>
<dbReference type="AlphaFoldDB" id="A0AAU8ADS3"/>
<name>A0AAU8ADS3_9RHOB</name>
<dbReference type="InterPro" id="IPR025961">
    <property type="entry name" value="Metal_resist"/>
</dbReference>
<keyword evidence="1" id="KW-0472">Membrane</keyword>
<dbReference type="Pfam" id="PF13801">
    <property type="entry name" value="Metal_resist"/>
    <property type="match status" value="1"/>
</dbReference>
<organism evidence="2">
    <name type="scientific">Alloyangia sp. H15</name>
    <dbReference type="NCBI Taxonomy" id="3029062"/>
    <lineage>
        <taxon>Bacteria</taxon>
        <taxon>Pseudomonadati</taxon>
        <taxon>Pseudomonadota</taxon>
        <taxon>Alphaproteobacteria</taxon>
        <taxon>Rhodobacterales</taxon>
        <taxon>Roseobacteraceae</taxon>
        <taxon>Alloyangia</taxon>
    </lineage>
</organism>
<keyword evidence="1" id="KW-1133">Transmembrane helix</keyword>
<protein>
    <submittedName>
        <fullName evidence="2">Periplasmic heavy metal sensor</fullName>
    </submittedName>
</protein>
<reference evidence="2" key="1">
    <citation type="submission" date="2023-02" db="EMBL/GenBank/DDBJ databases">
        <title>Description and genomic characterization of Salipiger bruguierae sp. nov., isolated from the sediment of mangrove plant Bruguiera sexangula.</title>
        <authorList>
            <person name="Long M."/>
        </authorList>
    </citation>
    <scope>NUCLEOTIDE SEQUENCE</scope>
    <source>
        <strain evidence="2">H15</strain>
    </source>
</reference>
<accession>A0AAU8ADS3</accession>
<dbReference type="EMBL" id="CP123384">
    <property type="protein sequence ID" value="XCC92712.1"/>
    <property type="molecule type" value="Genomic_DNA"/>
</dbReference>
<gene>
    <name evidence="2" type="ORF">PVT71_09480</name>
</gene>
<keyword evidence="1" id="KW-0812">Transmembrane</keyword>
<dbReference type="RefSeq" id="WP_353471539.1">
    <property type="nucleotide sequence ID" value="NZ_CP123384.1"/>
</dbReference>
<proteinExistence type="predicted"/>
<evidence type="ECO:0000313" key="2">
    <source>
        <dbReference type="EMBL" id="XCC92712.1"/>
    </source>
</evidence>